<evidence type="ECO:0000256" key="3">
    <source>
        <dbReference type="ARBA" id="ARBA00022490"/>
    </source>
</evidence>
<dbReference type="PANTHER" id="PTHR10815">
    <property type="entry name" value="METHYLATED-DNA--PROTEIN-CYSTEINE METHYLTRANSFERASE"/>
    <property type="match status" value="1"/>
</dbReference>
<dbReference type="Gene3D" id="1.10.10.10">
    <property type="entry name" value="Winged helix-like DNA-binding domain superfamily/Winged helix DNA-binding domain"/>
    <property type="match status" value="1"/>
</dbReference>
<evidence type="ECO:0000256" key="9">
    <source>
        <dbReference type="HAMAP-Rule" id="MF_00772"/>
    </source>
</evidence>
<dbReference type="GO" id="GO:0005737">
    <property type="term" value="C:cytoplasm"/>
    <property type="evidence" value="ECO:0007669"/>
    <property type="project" value="UniProtKB-SubCell"/>
</dbReference>
<dbReference type="GO" id="GO:0006307">
    <property type="term" value="P:DNA alkylation repair"/>
    <property type="evidence" value="ECO:0007669"/>
    <property type="project" value="UniProtKB-UniRule"/>
</dbReference>
<evidence type="ECO:0000259" key="10">
    <source>
        <dbReference type="Pfam" id="PF01035"/>
    </source>
</evidence>
<evidence type="ECO:0000256" key="8">
    <source>
        <dbReference type="ARBA" id="ARBA00049348"/>
    </source>
</evidence>
<dbReference type="Proteomes" id="UP000184035">
    <property type="component" value="Unassembled WGS sequence"/>
</dbReference>
<organism evidence="12 13">
    <name type="scientific">Clostridium fallax</name>
    <dbReference type="NCBI Taxonomy" id="1533"/>
    <lineage>
        <taxon>Bacteria</taxon>
        <taxon>Bacillati</taxon>
        <taxon>Bacillota</taxon>
        <taxon>Clostridia</taxon>
        <taxon>Eubacteriales</taxon>
        <taxon>Clostridiaceae</taxon>
        <taxon>Clostridium</taxon>
    </lineage>
</organism>
<keyword evidence="6 9" id="KW-0227">DNA damage</keyword>
<dbReference type="SUPFAM" id="SSF46767">
    <property type="entry name" value="Methylated DNA-protein cysteine methyltransferase, C-terminal domain"/>
    <property type="match status" value="1"/>
</dbReference>
<dbReference type="STRING" id="1533.SAMN05443638_12310"/>
<dbReference type="CDD" id="cd06445">
    <property type="entry name" value="ATase"/>
    <property type="match status" value="1"/>
</dbReference>
<evidence type="ECO:0000256" key="2">
    <source>
        <dbReference type="ARBA" id="ARBA00008711"/>
    </source>
</evidence>
<evidence type="ECO:0000256" key="6">
    <source>
        <dbReference type="ARBA" id="ARBA00022763"/>
    </source>
</evidence>
<dbReference type="InterPro" id="IPR014048">
    <property type="entry name" value="MethylDNA_cys_MeTrfase_DNA-bd"/>
</dbReference>
<dbReference type="InterPro" id="IPR001497">
    <property type="entry name" value="MethylDNA_cys_MeTrfase_AS"/>
</dbReference>
<reference evidence="12 13" key="1">
    <citation type="submission" date="2016-11" db="EMBL/GenBank/DDBJ databases">
        <authorList>
            <person name="Jaros S."/>
            <person name="Januszkiewicz K."/>
            <person name="Wedrychowicz H."/>
        </authorList>
    </citation>
    <scope>NUCLEOTIDE SEQUENCE [LARGE SCALE GENOMIC DNA]</scope>
    <source>
        <strain evidence="12 13">DSM 2631</strain>
    </source>
</reference>
<dbReference type="AlphaFoldDB" id="A0A1M4Y296"/>
<dbReference type="InterPro" id="IPR036388">
    <property type="entry name" value="WH-like_DNA-bd_sf"/>
</dbReference>
<dbReference type="RefSeq" id="WP_072896985.1">
    <property type="nucleotide sequence ID" value="NZ_FQVM01000023.1"/>
</dbReference>
<proteinExistence type="inferred from homology"/>
<comment type="subcellular location">
    <subcellularLocation>
        <location evidence="9">Cytoplasm</location>
    </subcellularLocation>
</comment>
<comment type="miscellaneous">
    <text evidence="9">This enzyme catalyzes only one turnover and therefore is not strictly catalytic. According to one definition, an enzyme is a biocatalyst that acts repeatedly and over many reaction cycles.</text>
</comment>
<gene>
    <name evidence="12" type="ORF">SAMN05443638_12310</name>
</gene>
<dbReference type="Pfam" id="PF01035">
    <property type="entry name" value="DNA_binding_1"/>
    <property type="match status" value="1"/>
</dbReference>
<dbReference type="NCBIfam" id="TIGR00589">
    <property type="entry name" value="ogt"/>
    <property type="match status" value="1"/>
</dbReference>
<evidence type="ECO:0000256" key="4">
    <source>
        <dbReference type="ARBA" id="ARBA00022603"/>
    </source>
</evidence>
<dbReference type="InterPro" id="IPR008332">
    <property type="entry name" value="MethylG_MeTrfase_N"/>
</dbReference>
<dbReference type="PROSITE" id="PS00374">
    <property type="entry name" value="MGMT"/>
    <property type="match status" value="1"/>
</dbReference>
<keyword evidence="3 9" id="KW-0963">Cytoplasm</keyword>
<dbReference type="GO" id="GO:0003908">
    <property type="term" value="F:methylated-DNA-[protein]-cysteine S-methyltransferase activity"/>
    <property type="evidence" value="ECO:0007669"/>
    <property type="project" value="UniProtKB-UniRule"/>
</dbReference>
<feature type="active site" description="Nucleophile; methyl group acceptor" evidence="9">
    <location>
        <position position="127"/>
    </location>
</feature>
<comment type="catalytic activity">
    <reaction evidence="8 9">
        <text>a 6-O-methyl-2'-deoxyguanosine in DNA + L-cysteinyl-[protein] = S-methyl-L-cysteinyl-[protein] + a 2'-deoxyguanosine in DNA</text>
        <dbReference type="Rhea" id="RHEA:24000"/>
        <dbReference type="Rhea" id="RHEA-COMP:10131"/>
        <dbReference type="Rhea" id="RHEA-COMP:10132"/>
        <dbReference type="Rhea" id="RHEA-COMP:11367"/>
        <dbReference type="Rhea" id="RHEA-COMP:11368"/>
        <dbReference type="ChEBI" id="CHEBI:29950"/>
        <dbReference type="ChEBI" id="CHEBI:82612"/>
        <dbReference type="ChEBI" id="CHEBI:85445"/>
        <dbReference type="ChEBI" id="CHEBI:85448"/>
        <dbReference type="EC" id="2.1.1.63"/>
    </reaction>
</comment>
<keyword evidence="13" id="KW-1185">Reference proteome</keyword>
<evidence type="ECO:0000313" key="12">
    <source>
        <dbReference type="EMBL" id="SHE99592.1"/>
    </source>
</evidence>
<protein>
    <recommendedName>
        <fullName evidence="9">Methylated-DNA--protein-cysteine methyltransferase</fullName>
        <ecNumber evidence="9">2.1.1.63</ecNumber>
    </recommendedName>
    <alternativeName>
        <fullName evidence="9">6-O-methylguanine-DNA methyltransferase</fullName>
        <shortName evidence="9">MGMT</shortName>
    </alternativeName>
    <alternativeName>
        <fullName evidence="9">O-6-methylguanine-DNA-alkyltransferase</fullName>
    </alternativeName>
</protein>
<dbReference type="InterPro" id="IPR023546">
    <property type="entry name" value="MGMT"/>
</dbReference>
<dbReference type="PANTHER" id="PTHR10815:SF13">
    <property type="entry name" value="METHYLATED-DNA--PROTEIN-CYSTEINE METHYLTRANSFERASE"/>
    <property type="match status" value="1"/>
</dbReference>
<evidence type="ECO:0000256" key="7">
    <source>
        <dbReference type="ARBA" id="ARBA00023204"/>
    </source>
</evidence>
<dbReference type="Pfam" id="PF02870">
    <property type="entry name" value="Methyltransf_1N"/>
    <property type="match status" value="1"/>
</dbReference>
<keyword evidence="7 9" id="KW-0234">DNA repair</keyword>
<dbReference type="Gene3D" id="3.30.160.70">
    <property type="entry name" value="Methylated DNA-protein cysteine methyltransferase domain"/>
    <property type="match status" value="1"/>
</dbReference>
<name>A0A1M4Y296_9CLOT</name>
<dbReference type="EC" id="2.1.1.63" evidence="9"/>
<dbReference type="InterPro" id="IPR036217">
    <property type="entry name" value="MethylDNA_cys_MeTrfase_DNAb"/>
</dbReference>
<dbReference type="InterPro" id="IPR036631">
    <property type="entry name" value="MGMT_N_sf"/>
</dbReference>
<keyword evidence="4 9" id="KW-0489">Methyltransferase</keyword>
<comment type="catalytic activity">
    <reaction evidence="1 9">
        <text>a 4-O-methyl-thymidine in DNA + L-cysteinyl-[protein] = a thymidine in DNA + S-methyl-L-cysteinyl-[protein]</text>
        <dbReference type="Rhea" id="RHEA:53428"/>
        <dbReference type="Rhea" id="RHEA-COMP:10131"/>
        <dbReference type="Rhea" id="RHEA-COMP:10132"/>
        <dbReference type="Rhea" id="RHEA-COMP:13555"/>
        <dbReference type="Rhea" id="RHEA-COMP:13556"/>
        <dbReference type="ChEBI" id="CHEBI:29950"/>
        <dbReference type="ChEBI" id="CHEBI:82612"/>
        <dbReference type="ChEBI" id="CHEBI:137386"/>
        <dbReference type="ChEBI" id="CHEBI:137387"/>
        <dbReference type="EC" id="2.1.1.63"/>
    </reaction>
</comment>
<evidence type="ECO:0000259" key="11">
    <source>
        <dbReference type="Pfam" id="PF02870"/>
    </source>
</evidence>
<dbReference type="FunFam" id="1.10.10.10:FF:000214">
    <property type="entry name" value="Methylated-DNA--protein-cysteine methyltransferase"/>
    <property type="match status" value="1"/>
</dbReference>
<comment type="similarity">
    <text evidence="2 9">Belongs to the MGMT family.</text>
</comment>
<evidence type="ECO:0000256" key="1">
    <source>
        <dbReference type="ARBA" id="ARBA00001286"/>
    </source>
</evidence>
<dbReference type="HAMAP" id="MF_00772">
    <property type="entry name" value="OGT"/>
    <property type="match status" value="1"/>
</dbReference>
<keyword evidence="5 9" id="KW-0808">Transferase</keyword>
<dbReference type="SUPFAM" id="SSF53155">
    <property type="entry name" value="Methylated DNA-protein cysteine methyltransferase domain"/>
    <property type="match status" value="1"/>
</dbReference>
<feature type="domain" description="Methylated-DNA-[protein]-cysteine S-methyltransferase DNA binding" evidence="10">
    <location>
        <begin position="76"/>
        <end position="155"/>
    </location>
</feature>
<evidence type="ECO:0000313" key="13">
    <source>
        <dbReference type="Proteomes" id="UP000184035"/>
    </source>
</evidence>
<evidence type="ECO:0000256" key="5">
    <source>
        <dbReference type="ARBA" id="ARBA00022679"/>
    </source>
</evidence>
<sequence>MEDIFLAYYKSPIGQLEIVTSHKEVISLCFLDEEKIDFNIGYYMPNILKNTYNQLDEYFNGKRKSFDLKLKLEGTEFQKNVWKELQNINYGSTITYKEIAKRIGKEKAYRAVGNANNKNKISIIIPCHRVIGSNNSLKGYEWGLERKRWLIKHEQINI</sequence>
<dbReference type="EMBL" id="FQVM01000023">
    <property type="protein sequence ID" value="SHE99592.1"/>
    <property type="molecule type" value="Genomic_DNA"/>
</dbReference>
<feature type="domain" description="Methylguanine DNA methyltransferase ribonuclease-like" evidence="11">
    <location>
        <begin position="6"/>
        <end position="72"/>
    </location>
</feature>
<comment type="function">
    <text evidence="9">Involved in the cellular defense against the biological effects of O6-methylguanine (O6-MeG) and O4-methylthymine (O4-MeT) in DNA. Repairs the methylated nucleobase in DNA by stoichiometrically transferring the methyl group to a cysteine residue in the enzyme. This is a suicide reaction: the enzyme is irreversibly inactivated.</text>
</comment>
<accession>A0A1M4Y296</accession>
<dbReference type="GO" id="GO:0032259">
    <property type="term" value="P:methylation"/>
    <property type="evidence" value="ECO:0007669"/>
    <property type="project" value="UniProtKB-KW"/>
</dbReference>
<dbReference type="OrthoDB" id="9802228at2"/>